<keyword evidence="3" id="KW-0479">Metal-binding</keyword>
<feature type="compositionally biased region" description="Polar residues" evidence="9">
    <location>
        <begin position="171"/>
        <end position="183"/>
    </location>
</feature>
<keyword evidence="5 8" id="KW-0863">Zinc-finger</keyword>
<organism evidence="11 12">
    <name type="scientific">Ovis ammon polii</name>
    <dbReference type="NCBI Taxonomy" id="230172"/>
    <lineage>
        <taxon>Eukaryota</taxon>
        <taxon>Metazoa</taxon>
        <taxon>Chordata</taxon>
        <taxon>Craniata</taxon>
        <taxon>Vertebrata</taxon>
        <taxon>Euteleostomi</taxon>
        <taxon>Mammalia</taxon>
        <taxon>Eutheria</taxon>
        <taxon>Laurasiatheria</taxon>
        <taxon>Artiodactyla</taxon>
        <taxon>Ruminantia</taxon>
        <taxon>Pecora</taxon>
        <taxon>Bovidae</taxon>
        <taxon>Caprinae</taxon>
        <taxon>Ovis</taxon>
    </lineage>
</organism>
<dbReference type="GO" id="GO:0005634">
    <property type="term" value="C:nucleus"/>
    <property type="evidence" value="ECO:0007669"/>
    <property type="project" value="UniProtKB-SubCell"/>
</dbReference>
<protein>
    <recommendedName>
        <fullName evidence="10">C2H2-type domain-containing protein</fullName>
    </recommendedName>
</protein>
<keyword evidence="6" id="KW-0862">Zinc</keyword>
<dbReference type="SUPFAM" id="SSF57667">
    <property type="entry name" value="beta-beta-alpha zinc fingers"/>
    <property type="match status" value="1"/>
</dbReference>
<dbReference type="PROSITE" id="PS00028">
    <property type="entry name" value="ZINC_FINGER_C2H2_1"/>
    <property type="match status" value="1"/>
</dbReference>
<dbReference type="Pfam" id="PF00096">
    <property type="entry name" value="zf-C2H2"/>
    <property type="match status" value="1"/>
</dbReference>
<sequence>MVKGKETEEWCPDWECRREAKTLSLKEDSYEIQSLQLEIIKRLVSSNLECPRVRNTREIRCHLERLPEEHFRQAIITFEERSTSIQHTDPRAPQTAPTGTKSCESKECKTSRFQPHQSQHERSHNKEKDSKCGECEKAFNSRSDLMKHQRIHESQKSNENKEGDFIRDSQMMKSLSINTAETS</sequence>
<comment type="similarity">
    <text evidence="2">Belongs to the krueppel C2H2-type zinc-finger protein family.</text>
</comment>
<feature type="compositionally biased region" description="Basic and acidic residues" evidence="9">
    <location>
        <begin position="118"/>
        <end position="167"/>
    </location>
</feature>
<dbReference type="InterPro" id="IPR036236">
    <property type="entry name" value="Znf_C2H2_sf"/>
</dbReference>
<evidence type="ECO:0000256" key="2">
    <source>
        <dbReference type="ARBA" id="ARBA00006991"/>
    </source>
</evidence>
<evidence type="ECO:0000256" key="1">
    <source>
        <dbReference type="ARBA" id="ARBA00004123"/>
    </source>
</evidence>
<dbReference type="EMBL" id="JAKZEL010000019">
    <property type="protein sequence ID" value="KAI4534493.1"/>
    <property type="molecule type" value="Genomic_DNA"/>
</dbReference>
<evidence type="ECO:0000256" key="8">
    <source>
        <dbReference type="PROSITE-ProRule" id="PRU00042"/>
    </source>
</evidence>
<reference evidence="11" key="1">
    <citation type="submission" date="2022-03" db="EMBL/GenBank/DDBJ databases">
        <title>Genomic analyses of argali, domestic sheep and their hybrids provide insights into chromosomal evolution, heterosis and genetic basis of agronomic traits.</title>
        <authorList>
            <person name="Li M."/>
        </authorList>
    </citation>
    <scope>NUCLEOTIDE SEQUENCE</scope>
    <source>
        <strain evidence="11">CAU-MHL-2022a</strain>
        <tissue evidence="11">Skin</tissue>
    </source>
</reference>
<evidence type="ECO:0000313" key="12">
    <source>
        <dbReference type="Proteomes" id="UP001214576"/>
    </source>
</evidence>
<dbReference type="Proteomes" id="UP001214576">
    <property type="component" value="Unassembled WGS sequence"/>
</dbReference>
<dbReference type="PROSITE" id="PS50157">
    <property type="entry name" value="ZINC_FINGER_C2H2_2"/>
    <property type="match status" value="1"/>
</dbReference>
<dbReference type="InterPro" id="IPR013087">
    <property type="entry name" value="Znf_C2H2_type"/>
</dbReference>
<evidence type="ECO:0000256" key="9">
    <source>
        <dbReference type="SAM" id="MobiDB-lite"/>
    </source>
</evidence>
<name>A0AAD4Y4Q5_OVIAM</name>
<accession>A0AAD4Y4Q5</accession>
<dbReference type="Gene3D" id="3.30.160.60">
    <property type="entry name" value="Classic Zinc Finger"/>
    <property type="match status" value="1"/>
</dbReference>
<keyword evidence="7" id="KW-0539">Nucleus</keyword>
<evidence type="ECO:0000256" key="4">
    <source>
        <dbReference type="ARBA" id="ARBA00022737"/>
    </source>
</evidence>
<evidence type="ECO:0000256" key="5">
    <source>
        <dbReference type="ARBA" id="ARBA00022771"/>
    </source>
</evidence>
<evidence type="ECO:0000313" key="11">
    <source>
        <dbReference type="EMBL" id="KAI4534493.1"/>
    </source>
</evidence>
<dbReference type="AlphaFoldDB" id="A0AAD4Y4Q5"/>
<proteinExistence type="inferred from homology"/>
<keyword evidence="4" id="KW-0677">Repeat</keyword>
<evidence type="ECO:0000256" key="6">
    <source>
        <dbReference type="ARBA" id="ARBA00022833"/>
    </source>
</evidence>
<evidence type="ECO:0000256" key="7">
    <source>
        <dbReference type="ARBA" id="ARBA00023242"/>
    </source>
</evidence>
<comment type="caution">
    <text evidence="11">The sequence shown here is derived from an EMBL/GenBank/DDBJ whole genome shotgun (WGS) entry which is preliminary data.</text>
</comment>
<keyword evidence="12" id="KW-1185">Reference proteome</keyword>
<evidence type="ECO:0000259" key="10">
    <source>
        <dbReference type="PROSITE" id="PS50157"/>
    </source>
</evidence>
<feature type="domain" description="C2H2-type" evidence="10">
    <location>
        <begin position="130"/>
        <end position="157"/>
    </location>
</feature>
<gene>
    <name evidence="11" type="ORF">MG293_015353</name>
</gene>
<feature type="region of interest" description="Disordered" evidence="9">
    <location>
        <begin position="79"/>
        <end position="183"/>
    </location>
</feature>
<evidence type="ECO:0000256" key="3">
    <source>
        <dbReference type="ARBA" id="ARBA00022723"/>
    </source>
</evidence>
<comment type="subcellular location">
    <subcellularLocation>
        <location evidence="1">Nucleus</location>
    </subcellularLocation>
</comment>
<dbReference type="GO" id="GO:0008270">
    <property type="term" value="F:zinc ion binding"/>
    <property type="evidence" value="ECO:0007669"/>
    <property type="project" value="UniProtKB-KW"/>
</dbReference>
<dbReference type="FunFam" id="3.30.160.60:FF:000058">
    <property type="entry name" value="Zinc finger protein 2 homolog"/>
    <property type="match status" value="1"/>
</dbReference>